<feature type="binding site" evidence="17">
    <location>
        <position position="296"/>
    </location>
    <ligand>
        <name>Ca(2+)</name>
        <dbReference type="ChEBI" id="CHEBI:29108"/>
        <label>2</label>
    </ligand>
</feature>
<evidence type="ECO:0000256" key="1">
    <source>
        <dbReference type="ARBA" id="ARBA00000189"/>
    </source>
</evidence>
<dbReference type="CDD" id="cd00693">
    <property type="entry name" value="secretory_peroxidase"/>
    <property type="match status" value="1"/>
</dbReference>
<evidence type="ECO:0000256" key="2">
    <source>
        <dbReference type="ARBA" id="ARBA00002322"/>
    </source>
</evidence>
<dbReference type="GO" id="GO:0042744">
    <property type="term" value="P:hydrogen peroxide catabolic process"/>
    <property type="evidence" value="ECO:0007669"/>
    <property type="project" value="InterPro"/>
</dbReference>
<feature type="binding site" evidence="17">
    <location>
        <position position="79"/>
    </location>
    <ligand>
        <name>Ca(2+)</name>
        <dbReference type="ChEBI" id="CHEBI:29108"/>
        <label>1</label>
    </ligand>
</feature>
<dbReference type="Gene3D" id="3.40.50.300">
    <property type="entry name" value="P-loop containing nucleotide triphosphate hydrolases"/>
    <property type="match status" value="1"/>
</dbReference>
<feature type="binding site" evidence="17">
    <location>
        <position position="89"/>
    </location>
    <ligand>
        <name>Ca(2+)</name>
        <dbReference type="ChEBI" id="CHEBI:29108"/>
        <label>1</label>
    </ligand>
</feature>
<dbReference type="Gene3D" id="1.10.520.10">
    <property type="match status" value="1"/>
</dbReference>
<keyword evidence="21" id="KW-0732">Signal</keyword>
<proteinExistence type="inferred from homology"/>
<dbReference type="SUPFAM" id="SSF48113">
    <property type="entry name" value="Heme-dependent peroxidases"/>
    <property type="match status" value="1"/>
</dbReference>
<evidence type="ECO:0000259" key="22">
    <source>
        <dbReference type="PROSITE" id="PS50873"/>
    </source>
</evidence>
<feature type="region of interest" description="Disordered" evidence="20">
    <location>
        <begin position="706"/>
        <end position="768"/>
    </location>
</feature>
<evidence type="ECO:0000256" key="20">
    <source>
        <dbReference type="SAM" id="MobiDB-lite"/>
    </source>
</evidence>
<dbReference type="PANTHER" id="PTHR31388:SF28">
    <property type="entry name" value="PEROXIDASE 40"/>
    <property type="match status" value="1"/>
</dbReference>
<feature type="binding site" evidence="17">
    <location>
        <position position="91"/>
    </location>
    <ligand>
        <name>Ca(2+)</name>
        <dbReference type="ChEBI" id="CHEBI:29108"/>
        <label>1</label>
    </ligand>
</feature>
<keyword evidence="17" id="KW-0106">Calcium</keyword>
<feature type="binding site" evidence="17">
    <location>
        <position position="238"/>
    </location>
    <ligand>
        <name>Ca(2+)</name>
        <dbReference type="ChEBI" id="CHEBI:29108"/>
        <label>2</label>
    </ligand>
</feature>
<evidence type="ECO:0000256" key="17">
    <source>
        <dbReference type="PIRSR" id="PIRSR600823-3"/>
    </source>
</evidence>
<feature type="binding site" evidence="17">
    <location>
        <position position="288"/>
    </location>
    <ligand>
        <name>Ca(2+)</name>
        <dbReference type="ChEBI" id="CHEBI:29108"/>
        <label>2</label>
    </ligand>
</feature>
<protein>
    <recommendedName>
        <fullName evidence="5">peroxidase</fullName>
        <ecNumber evidence="5">1.11.1.7</ecNumber>
    </recommendedName>
</protein>
<evidence type="ECO:0000256" key="14">
    <source>
        <dbReference type="ARBA" id="ARBA00023157"/>
    </source>
</evidence>
<dbReference type="GO" id="GO:0005525">
    <property type="term" value="F:GTP binding"/>
    <property type="evidence" value="ECO:0007669"/>
    <property type="project" value="UniProtKB-KW"/>
</dbReference>
<keyword evidence="13" id="KW-0342">GTP-binding</keyword>
<dbReference type="GO" id="GO:0020037">
    <property type="term" value="F:heme binding"/>
    <property type="evidence" value="ECO:0007669"/>
    <property type="project" value="InterPro"/>
</dbReference>
<evidence type="ECO:0000256" key="7">
    <source>
        <dbReference type="ARBA" id="ARBA00022617"/>
    </source>
</evidence>
<dbReference type="InterPro" id="IPR019793">
    <property type="entry name" value="Peroxidases_heam-ligand_BS"/>
</dbReference>
<comment type="similarity">
    <text evidence="3">Belongs to the GPN-loop GTPase family.</text>
</comment>
<keyword evidence="7" id="KW-0349">Heme</keyword>
<feature type="compositionally biased region" description="Polar residues" evidence="20">
    <location>
        <begin position="406"/>
        <end position="420"/>
    </location>
</feature>
<dbReference type="FunFam" id="3.40.50.300:FF:000817">
    <property type="entry name" value="GPN-loop GTPase 1"/>
    <property type="match status" value="1"/>
</dbReference>
<dbReference type="InterPro" id="IPR033905">
    <property type="entry name" value="Secretory_peroxidase"/>
</dbReference>
<keyword evidence="8 17" id="KW-0479">Metal-binding</keyword>
<dbReference type="InterPro" id="IPR019794">
    <property type="entry name" value="Peroxidases_AS"/>
</dbReference>
<comment type="function">
    <text evidence="2">Removal of H(2)O(2), oxidation of toxic reductants, biosynthesis and degradation of lignin, suberization, auxin catabolism, response to environmental stresses such as wounding, pathogen attack and oxidative stress. These functions might be dependent on each isozyme/isoform in each plant tissue.</text>
</comment>
<evidence type="ECO:0000256" key="10">
    <source>
        <dbReference type="ARBA" id="ARBA00022801"/>
    </source>
</evidence>
<comment type="cofactor">
    <cofactor evidence="17">
        <name>heme b</name>
        <dbReference type="ChEBI" id="CHEBI:60344"/>
    </cofactor>
    <text evidence="17">Binds 1 heme b (iron(II)-protoporphyrin IX) group per subunit.</text>
</comment>
<dbReference type="InterPro" id="IPR010255">
    <property type="entry name" value="Haem_peroxidase_sf"/>
</dbReference>
<evidence type="ECO:0000256" key="3">
    <source>
        <dbReference type="ARBA" id="ARBA00005290"/>
    </source>
</evidence>
<dbReference type="PROSITE" id="PS00435">
    <property type="entry name" value="PEROXIDASE_1"/>
    <property type="match status" value="1"/>
</dbReference>
<accession>A0A6N2LS18</accession>
<dbReference type="PRINTS" id="PR00458">
    <property type="entry name" value="PEROXIDASE"/>
</dbReference>
<dbReference type="GO" id="GO:0003924">
    <property type="term" value="F:GTPase activity"/>
    <property type="evidence" value="ECO:0007669"/>
    <property type="project" value="InterPro"/>
</dbReference>
<feature type="chain" id="PRO_5026828700" description="peroxidase" evidence="21">
    <location>
        <begin position="19"/>
        <end position="768"/>
    </location>
</feature>
<evidence type="ECO:0000256" key="9">
    <source>
        <dbReference type="ARBA" id="ARBA00022741"/>
    </source>
</evidence>
<dbReference type="PROSITE" id="PS00436">
    <property type="entry name" value="PEROXIDASE_2"/>
    <property type="match status" value="1"/>
</dbReference>
<keyword evidence="6" id="KW-0575">Peroxidase</keyword>
<feature type="binding site" evidence="16">
    <location>
        <position position="207"/>
    </location>
    <ligand>
        <name>substrate</name>
    </ligand>
</feature>
<dbReference type="PROSITE" id="PS50873">
    <property type="entry name" value="PEROXIDASE_4"/>
    <property type="match status" value="1"/>
</dbReference>
<evidence type="ECO:0000256" key="18">
    <source>
        <dbReference type="PIRSR" id="PIRSR600823-4"/>
    </source>
</evidence>
<feature type="region of interest" description="Disordered" evidence="20">
    <location>
        <begin position="380"/>
        <end position="420"/>
    </location>
</feature>
<dbReference type="FunFam" id="1.10.420.10:FF:000001">
    <property type="entry name" value="Peroxidase"/>
    <property type="match status" value="1"/>
</dbReference>
<feature type="active site" description="Proton acceptor" evidence="15">
    <location>
        <position position="78"/>
    </location>
</feature>
<evidence type="ECO:0000313" key="23">
    <source>
        <dbReference type="EMBL" id="VFU43981.1"/>
    </source>
</evidence>
<reference evidence="23" key="1">
    <citation type="submission" date="2019-03" db="EMBL/GenBank/DDBJ databases">
        <authorList>
            <person name="Mank J."/>
            <person name="Almeida P."/>
        </authorList>
    </citation>
    <scope>NUCLEOTIDE SEQUENCE</scope>
    <source>
        <strain evidence="23">78183</strain>
    </source>
</reference>
<feature type="domain" description="Plant heme peroxidase family profile" evidence="22">
    <location>
        <begin position="37"/>
        <end position="364"/>
    </location>
</feature>
<feature type="binding site" evidence="17">
    <location>
        <position position="82"/>
    </location>
    <ligand>
        <name>Ca(2+)</name>
        <dbReference type="ChEBI" id="CHEBI:29108"/>
        <label>1</label>
    </ligand>
</feature>
<dbReference type="EC" id="1.11.1.7" evidence="5"/>
<dbReference type="InterPro" id="IPR030230">
    <property type="entry name" value="Gpn1/Npa3/XAB1"/>
</dbReference>
<evidence type="ECO:0000256" key="4">
    <source>
        <dbReference type="ARBA" id="ARBA00006873"/>
    </source>
</evidence>
<feature type="binding site" evidence="17">
    <location>
        <position position="87"/>
    </location>
    <ligand>
        <name>Ca(2+)</name>
        <dbReference type="ChEBI" id="CHEBI:29108"/>
        <label>1</label>
    </ligand>
</feature>
<dbReference type="PRINTS" id="PR00461">
    <property type="entry name" value="PLPEROXIDASE"/>
</dbReference>
<dbReference type="SUPFAM" id="SSF52540">
    <property type="entry name" value="P-loop containing nucleoside triphosphate hydrolases"/>
    <property type="match status" value="1"/>
</dbReference>
<evidence type="ECO:0000256" key="21">
    <source>
        <dbReference type="SAM" id="SignalP"/>
    </source>
</evidence>
<feature type="site" description="Transition state stabilizer" evidence="18">
    <location>
        <position position="74"/>
    </location>
</feature>
<keyword evidence="11" id="KW-0560">Oxidoreductase</keyword>
<sequence length="768" mass="84047">MAMSLAICFMMLIKVVTAVAETPTTLNKTCVGDISVLLQFDVYQESCPVAEPIILSWVQSAISEEPRMAASLLRLHFHDCFVNASQGCDASVLLDDTDNFVGEKTAPPNLNSLRGFEVIDAIKSDLESVCPQTVSCADILAIAARDSVLLVYFHSSCYKENLATIFKCSELIPLLLNLQSGGPGWEVQTGRRDSLTASKAAATNSLPAPNSSVATLVANFQNVGLTQNDMVALSGAHTIGKARCSTFSSRFLSPGNSGGPDVNMDFVQSLQQLCSGTSDSTTTVAHLDLVTPATFDNQYYVNLVSGEGLLPSDQVLVAQDDSTREIVESYAEDPLLFFEDFTNSMIKMGALGPLTGDSGEIRMNLKMDIDSKLNKLDIKSGDEASSSTQVQVDSKGTAEDKDESADSMNNLNVEASSSGQVGPAFRRKPVIIIVVGMAGSGKTTFLHRLVCHTQASRIRGYVLNLDPAVMTLPYGANIDIRDTVKYKEVMKQFNLGPNGGILTSLNLFATKFDEVIQTIENRADQLDYVLVDTPGQIEIFTWSASGAIITEAFASTFPTVVAYVVDTPRSSSPVTFMSNMLYACSILYKTRLPLVLAFNKIDVAQHQFALEWMEDFEAFQGAMRSDDSYMSTFSQSLSLALDEFYKNLRSVGVSAVSGAGMDAFFKAIEASAEEYMETYKADLDKRRAEKQRLEEEQQKRNMEKLRKDMENSGGQSVVLSTGLKDKAHHNNMVDEEDEEEIEDEEDEEFTDEDVIDEDEDEEVGRFSV</sequence>
<feature type="binding site" evidence="17">
    <location>
        <position position="103"/>
    </location>
    <ligand>
        <name>Ca(2+)</name>
        <dbReference type="ChEBI" id="CHEBI:29108"/>
        <label>1</label>
    </ligand>
</feature>
<feature type="disulfide bond" evidence="19">
    <location>
        <begin position="47"/>
        <end position="130"/>
    </location>
</feature>
<feature type="disulfide bond" evidence="19">
    <location>
        <begin position="244"/>
        <end position="274"/>
    </location>
</feature>
<dbReference type="EMBL" id="CAADRP010001596">
    <property type="protein sequence ID" value="VFU43981.1"/>
    <property type="molecule type" value="Genomic_DNA"/>
</dbReference>
<feature type="signal peptide" evidence="21">
    <location>
        <begin position="1"/>
        <end position="18"/>
    </location>
</feature>
<name>A0A6N2LS18_SALVM</name>
<dbReference type="Gene3D" id="1.10.420.10">
    <property type="entry name" value="Peroxidase, domain 2"/>
    <property type="match status" value="1"/>
</dbReference>
<dbReference type="Pfam" id="PF03029">
    <property type="entry name" value="ATP_bind_1"/>
    <property type="match status" value="1"/>
</dbReference>
<dbReference type="Pfam" id="PF00141">
    <property type="entry name" value="peroxidase"/>
    <property type="match status" value="1"/>
</dbReference>
<evidence type="ECO:0000256" key="6">
    <source>
        <dbReference type="ARBA" id="ARBA00022559"/>
    </source>
</evidence>
<dbReference type="GO" id="GO:0006979">
    <property type="term" value="P:response to oxidative stress"/>
    <property type="evidence" value="ECO:0007669"/>
    <property type="project" value="InterPro"/>
</dbReference>
<evidence type="ECO:0000256" key="5">
    <source>
        <dbReference type="ARBA" id="ARBA00012313"/>
    </source>
</evidence>
<evidence type="ECO:0000256" key="8">
    <source>
        <dbReference type="ARBA" id="ARBA00022723"/>
    </source>
</evidence>
<evidence type="ECO:0000256" key="11">
    <source>
        <dbReference type="ARBA" id="ARBA00023002"/>
    </source>
</evidence>
<evidence type="ECO:0000256" key="13">
    <source>
        <dbReference type="ARBA" id="ARBA00023134"/>
    </source>
</evidence>
<feature type="binding site" description="axial binding residue" evidence="17">
    <location>
        <position position="237"/>
    </location>
    <ligand>
        <name>heme b</name>
        <dbReference type="ChEBI" id="CHEBI:60344"/>
    </ligand>
    <ligandPart>
        <name>Fe</name>
        <dbReference type="ChEBI" id="CHEBI:18248"/>
    </ligandPart>
</feature>
<feature type="binding site" evidence="17">
    <location>
        <position position="291"/>
    </location>
    <ligand>
        <name>Ca(2+)</name>
        <dbReference type="ChEBI" id="CHEBI:29108"/>
        <label>2</label>
    </ligand>
</feature>
<dbReference type="InterPro" id="IPR002016">
    <property type="entry name" value="Haem_peroxidase"/>
</dbReference>
<keyword evidence="12 17" id="KW-0408">Iron</keyword>
<keyword evidence="9" id="KW-0547">Nucleotide-binding</keyword>
<dbReference type="InterPro" id="IPR000823">
    <property type="entry name" value="Peroxidase_pln"/>
</dbReference>
<dbReference type="InterPro" id="IPR027417">
    <property type="entry name" value="P-loop_NTPase"/>
</dbReference>
<feature type="compositionally biased region" description="Acidic residues" evidence="20">
    <location>
        <begin position="733"/>
        <end position="762"/>
    </location>
</feature>
<feature type="compositionally biased region" description="Polar residues" evidence="20">
    <location>
        <begin position="383"/>
        <end position="394"/>
    </location>
</feature>
<evidence type="ECO:0000256" key="19">
    <source>
        <dbReference type="PIRSR" id="PIRSR600823-5"/>
    </source>
</evidence>
<organism evidence="23">
    <name type="scientific">Salix viminalis</name>
    <name type="common">Common osier</name>
    <name type="synonym">Basket willow</name>
    <dbReference type="NCBI Taxonomy" id="40686"/>
    <lineage>
        <taxon>Eukaryota</taxon>
        <taxon>Viridiplantae</taxon>
        <taxon>Streptophyta</taxon>
        <taxon>Embryophyta</taxon>
        <taxon>Tracheophyta</taxon>
        <taxon>Spermatophyta</taxon>
        <taxon>Magnoliopsida</taxon>
        <taxon>eudicotyledons</taxon>
        <taxon>Gunneridae</taxon>
        <taxon>Pentapetalae</taxon>
        <taxon>rosids</taxon>
        <taxon>fabids</taxon>
        <taxon>Malpighiales</taxon>
        <taxon>Salicaceae</taxon>
        <taxon>Saliceae</taxon>
        <taxon>Salix</taxon>
    </lineage>
</organism>
<dbReference type="AlphaFoldDB" id="A0A6N2LS18"/>
<keyword evidence="10" id="KW-0378">Hydrolase</keyword>
<dbReference type="InterPro" id="IPR004130">
    <property type="entry name" value="Gpn"/>
</dbReference>
<evidence type="ECO:0000256" key="15">
    <source>
        <dbReference type="PIRSR" id="PIRSR600823-1"/>
    </source>
</evidence>
<evidence type="ECO:0000256" key="16">
    <source>
        <dbReference type="PIRSR" id="PIRSR600823-2"/>
    </source>
</evidence>
<comment type="similarity">
    <text evidence="4">Belongs to the peroxidase family. Ascorbate peroxidase subfamily.</text>
</comment>
<gene>
    <name evidence="23" type="ORF">SVIM_LOCUS268294</name>
</gene>
<dbReference type="GO" id="GO:0046872">
    <property type="term" value="F:metal ion binding"/>
    <property type="evidence" value="ECO:0007669"/>
    <property type="project" value="UniProtKB-KW"/>
</dbReference>
<dbReference type="CDD" id="cd17870">
    <property type="entry name" value="GPN1"/>
    <property type="match status" value="1"/>
</dbReference>
<comment type="catalytic activity">
    <reaction evidence="1">
        <text>2 a phenolic donor + H2O2 = 2 a phenolic radical donor + 2 H2O</text>
        <dbReference type="Rhea" id="RHEA:56136"/>
        <dbReference type="ChEBI" id="CHEBI:15377"/>
        <dbReference type="ChEBI" id="CHEBI:16240"/>
        <dbReference type="ChEBI" id="CHEBI:139520"/>
        <dbReference type="ChEBI" id="CHEBI:139521"/>
        <dbReference type="EC" id="1.11.1.7"/>
    </reaction>
</comment>
<evidence type="ECO:0000256" key="12">
    <source>
        <dbReference type="ARBA" id="ARBA00023004"/>
    </source>
</evidence>
<keyword evidence="14 19" id="KW-1015">Disulfide bond</keyword>
<comment type="cofactor">
    <cofactor evidence="17">
        <name>Ca(2+)</name>
        <dbReference type="ChEBI" id="CHEBI:29108"/>
    </cofactor>
    <text evidence="17">Binds 2 calcium ions per subunit.</text>
</comment>
<dbReference type="GO" id="GO:0140825">
    <property type="term" value="F:lactoperoxidase activity"/>
    <property type="evidence" value="ECO:0007669"/>
    <property type="project" value="UniProtKB-EC"/>
</dbReference>
<feature type="disulfide bond" evidence="19">
    <location>
        <begin position="80"/>
        <end position="88"/>
    </location>
</feature>
<dbReference type="PANTHER" id="PTHR31388">
    <property type="entry name" value="PEROXIDASE 72-RELATED"/>
    <property type="match status" value="1"/>
</dbReference>